<name>A0A5N6JTG6_MONLA</name>
<evidence type="ECO:0000259" key="2">
    <source>
        <dbReference type="PROSITE" id="PS50006"/>
    </source>
</evidence>
<feature type="region of interest" description="Disordered" evidence="1">
    <location>
        <begin position="1"/>
        <end position="98"/>
    </location>
</feature>
<feature type="region of interest" description="Disordered" evidence="1">
    <location>
        <begin position="289"/>
        <end position="343"/>
    </location>
</feature>
<feature type="compositionally biased region" description="Acidic residues" evidence="1">
    <location>
        <begin position="329"/>
        <end position="341"/>
    </location>
</feature>
<dbReference type="AlphaFoldDB" id="A0A5N6JTG6"/>
<feature type="compositionally biased region" description="Polar residues" evidence="1">
    <location>
        <begin position="69"/>
        <end position="80"/>
    </location>
</feature>
<feature type="compositionally biased region" description="Polar residues" evidence="1">
    <location>
        <begin position="256"/>
        <end position="267"/>
    </location>
</feature>
<keyword evidence="4" id="KW-1185">Reference proteome</keyword>
<dbReference type="PROSITE" id="PS50006">
    <property type="entry name" value="FHA_DOMAIN"/>
    <property type="match status" value="1"/>
</dbReference>
<feature type="domain" description="FHA" evidence="2">
    <location>
        <begin position="116"/>
        <end position="169"/>
    </location>
</feature>
<accession>A0A5N6JTG6</accession>
<gene>
    <name evidence="3" type="ORF">EYC80_008106</name>
</gene>
<feature type="region of interest" description="Disordered" evidence="1">
    <location>
        <begin position="215"/>
        <end position="267"/>
    </location>
</feature>
<sequence length="553" mass="60789">MMDSSPSKINAQPTLPAMTGTKRPAPTLLPAFEPLPSSSPSLPGRNSKRLRTSTTSEFDSAYKYPTPIPTSTTGILSSSPPGVHARAGLHRTRSSVERAPLSAVPTITLPEDGETMLMGRSSNSSHYQLSANRLISRVHIKARYISATVPLESNKIEIICCGWNGVKLHCQGRTWELAKGDSFTSETENAEIMLDVQDARVLVAWPQQADLLDSAAPTEVPSWSEDSSPRGKVTAVTAQGDIIPSSPIRRVERHSSPVSPTPTRQTLSSANLANLFADEAEKTFIQVYEDKSESEPVPATESKHPEPAYSPTVAATSFSASFPASQESELSEPEDPDEENDPIVHSFGPFGANLSSRMAKFTAGHPQVRGRNEHKSKVIPEERSTSTSLEEGSVTPVINHVANQLAYSRLQSMPLSTILRNLPAHLKGVSPSKQENKGLTKEDLRKMLNRTSFIGEIHREGKDAAGKPLESEYYYIPDEDTDQSRKETVQEGLRKPSLRNCRKQHKVPSIHQLTIHISNTIAAILLEAPTNPINVFRYDLRFRSREESNCHRK</sequence>
<reference evidence="3 4" key="1">
    <citation type="submission" date="2019-06" db="EMBL/GenBank/DDBJ databases">
        <title>Genome Sequence of the Brown Rot Fungal Pathogen Monilinia laxa.</title>
        <authorList>
            <person name="De Miccolis Angelini R.M."/>
            <person name="Landi L."/>
            <person name="Abate D."/>
            <person name="Pollastro S."/>
            <person name="Romanazzi G."/>
            <person name="Faretra F."/>
        </authorList>
    </citation>
    <scope>NUCLEOTIDE SEQUENCE [LARGE SCALE GENOMIC DNA]</scope>
    <source>
        <strain evidence="3 4">Mlax316</strain>
    </source>
</reference>
<dbReference type="OrthoDB" id="5348546at2759"/>
<protein>
    <recommendedName>
        <fullName evidence="2">FHA domain-containing protein</fullName>
    </recommendedName>
</protein>
<dbReference type="Proteomes" id="UP000326757">
    <property type="component" value="Unassembled WGS sequence"/>
</dbReference>
<feature type="compositionally biased region" description="Low complexity" evidence="1">
    <location>
        <begin position="34"/>
        <end position="43"/>
    </location>
</feature>
<evidence type="ECO:0000313" key="4">
    <source>
        <dbReference type="Proteomes" id="UP000326757"/>
    </source>
</evidence>
<feature type="compositionally biased region" description="Polar residues" evidence="1">
    <location>
        <begin position="1"/>
        <end position="13"/>
    </location>
</feature>
<feature type="compositionally biased region" description="Basic and acidic residues" evidence="1">
    <location>
        <begin position="370"/>
        <end position="384"/>
    </location>
</feature>
<feature type="region of interest" description="Disordered" evidence="1">
    <location>
        <begin position="363"/>
        <end position="391"/>
    </location>
</feature>
<dbReference type="EMBL" id="VIGI01000013">
    <property type="protein sequence ID" value="KAB8292369.1"/>
    <property type="molecule type" value="Genomic_DNA"/>
</dbReference>
<organism evidence="3 4">
    <name type="scientific">Monilinia laxa</name>
    <name type="common">Brown rot fungus</name>
    <name type="synonym">Sclerotinia laxa</name>
    <dbReference type="NCBI Taxonomy" id="61186"/>
    <lineage>
        <taxon>Eukaryota</taxon>
        <taxon>Fungi</taxon>
        <taxon>Dikarya</taxon>
        <taxon>Ascomycota</taxon>
        <taxon>Pezizomycotina</taxon>
        <taxon>Leotiomycetes</taxon>
        <taxon>Helotiales</taxon>
        <taxon>Sclerotiniaceae</taxon>
        <taxon>Monilinia</taxon>
    </lineage>
</organism>
<evidence type="ECO:0000256" key="1">
    <source>
        <dbReference type="SAM" id="MobiDB-lite"/>
    </source>
</evidence>
<evidence type="ECO:0000313" key="3">
    <source>
        <dbReference type="EMBL" id="KAB8292369.1"/>
    </source>
</evidence>
<dbReference type="InterPro" id="IPR000253">
    <property type="entry name" value="FHA_dom"/>
</dbReference>
<proteinExistence type="predicted"/>
<feature type="compositionally biased region" description="Low complexity" evidence="1">
    <location>
        <begin position="310"/>
        <end position="328"/>
    </location>
</feature>
<comment type="caution">
    <text evidence="3">The sequence shown here is derived from an EMBL/GenBank/DDBJ whole genome shotgun (WGS) entry which is preliminary data.</text>
</comment>